<evidence type="ECO:0000313" key="2">
    <source>
        <dbReference type="EMBL" id="CCF85724.1"/>
    </source>
</evidence>
<dbReference type="EMBL" id="CAGS01000503">
    <property type="protein sequence ID" value="CCF85724.1"/>
    <property type="molecule type" value="Genomic_DNA"/>
</dbReference>
<keyword evidence="3" id="KW-1185">Reference proteome</keyword>
<dbReference type="RefSeq" id="WP_008480852.1">
    <property type="nucleotide sequence ID" value="NZ_CAGS01000503.1"/>
</dbReference>
<protein>
    <submittedName>
        <fullName evidence="2">Uncharacterized protein</fullName>
    </submittedName>
</protein>
<evidence type="ECO:0000256" key="1">
    <source>
        <dbReference type="SAM" id="MobiDB-lite"/>
    </source>
</evidence>
<name>I4EM11_9BACT</name>
<organism evidence="2 3">
    <name type="scientific">Nitrolancea hollandica Lb</name>
    <dbReference type="NCBI Taxonomy" id="1129897"/>
    <lineage>
        <taxon>Bacteria</taxon>
        <taxon>Pseudomonadati</taxon>
        <taxon>Thermomicrobiota</taxon>
        <taxon>Thermomicrobia</taxon>
        <taxon>Sphaerobacterales</taxon>
        <taxon>Sphaerobacterineae</taxon>
        <taxon>Sphaerobacteraceae</taxon>
        <taxon>Nitrolancea</taxon>
    </lineage>
</organism>
<sequence length="123" mass="12680">MRQAAVKFGVLATALLLFAAGYLVLVAAHDHGGYDYTIQTSGTPGMKITGTCAVETDSGTVVKDFAGTVDRVEHVTGHGVTCHLHKEQEDGSLKLVITQNGNVVSESESSGGSSDIDASVSVS</sequence>
<dbReference type="Proteomes" id="UP000004221">
    <property type="component" value="Unassembled WGS sequence"/>
</dbReference>
<accession>I4EM11</accession>
<comment type="caution">
    <text evidence="2">The sequence shown here is derived from an EMBL/GenBank/DDBJ whole genome shotgun (WGS) entry which is preliminary data.</text>
</comment>
<proteinExistence type="predicted"/>
<feature type="region of interest" description="Disordered" evidence="1">
    <location>
        <begin position="104"/>
        <end position="123"/>
    </location>
</feature>
<gene>
    <name evidence="2" type="ORF">NITHO_5510004</name>
</gene>
<dbReference type="AlphaFoldDB" id="I4EM11"/>
<evidence type="ECO:0000313" key="3">
    <source>
        <dbReference type="Proteomes" id="UP000004221"/>
    </source>
</evidence>
<reference evidence="2 3" key="1">
    <citation type="journal article" date="2012" name="ISME J.">
        <title>Nitrification expanded: discovery, physiology and genomics of a nitrite-oxidizing bacterium from the phylum Chloroflexi.</title>
        <authorList>
            <person name="Sorokin D.Y."/>
            <person name="Lucker S."/>
            <person name="Vejmelkova D."/>
            <person name="Kostrikina N.A."/>
            <person name="Kleerebezem R."/>
            <person name="Rijpstra W.I."/>
            <person name="Damste J.S."/>
            <person name="Le Paslier D."/>
            <person name="Muyzer G."/>
            <person name="Wagner M."/>
            <person name="van Loosdrecht M.C."/>
            <person name="Daims H."/>
        </authorList>
    </citation>
    <scope>NUCLEOTIDE SEQUENCE [LARGE SCALE GENOMIC DNA]</scope>
    <source>
        <strain evidence="3">none</strain>
    </source>
</reference>